<comment type="catalytic activity">
    <reaction evidence="2">
        <text>Hydrolysis of proteins in presence of ATP.</text>
        <dbReference type="EC" id="3.4.21.53"/>
    </reaction>
</comment>
<dbReference type="GO" id="GO:0006508">
    <property type="term" value="P:proteolysis"/>
    <property type="evidence" value="ECO:0007669"/>
    <property type="project" value="UniProtKB-KW"/>
</dbReference>
<keyword evidence="2" id="KW-0720">Serine protease</keyword>
<dbReference type="Pfam" id="PF13654">
    <property type="entry name" value="AAA_32"/>
    <property type="match status" value="1"/>
</dbReference>
<dbReference type="RefSeq" id="WP_270895212.1">
    <property type="nucleotide sequence ID" value="NZ_JBHSPF010000012.1"/>
</dbReference>
<dbReference type="InterPro" id="IPR041699">
    <property type="entry name" value="AAA_32"/>
</dbReference>
<evidence type="ECO:0000313" key="5">
    <source>
        <dbReference type="EMBL" id="MFC5627728.1"/>
    </source>
</evidence>
<organism evidence="5 6">
    <name type="scientific">Aliibacillus thermotolerans</name>
    <dbReference type="NCBI Taxonomy" id="1834418"/>
    <lineage>
        <taxon>Bacteria</taxon>
        <taxon>Bacillati</taxon>
        <taxon>Bacillota</taxon>
        <taxon>Bacilli</taxon>
        <taxon>Bacillales</taxon>
        <taxon>Bacillaceae</taxon>
        <taxon>Aliibacillus</taxon>
    </lineage>
</organism>
<dbReference type="PANTHER" id="PTHR10046">
    <property type="entry name" value="ATP DEPENDENT LON PROTEASE FAMILY MEMBER"/>
    <property type="match status" value="1"/>
</dbReference>
<keyword evidence="1 2" id="KW-0645">Protease</keyword>
<dbReference type="GO" id="GO:0008233">
    <property type="term" value="F:peptidase activity"/>
    <property type="evidence" value="ECO:0007669"/>
    <property type="project" value="UniProtKB-KW"/>
</dbReference>
<dbReference type="Pfam" id="PF20437">
    <property type="entry name" value="LonC_helical"/>
    <property type="match status" value="1"/>
</dbReference>
<accession>A0ABW0U445</accession>
<keyword evidence="3" id="KW-0175">Coiled coil</keyword>
<evidence type="ECO:0000313" key="6">
    <source>
        <dbReference type="Proteomes" id="UP001596143"/>
    </source>
</evidence>
<dbReference type="SUPFAM" id="SSF54211">
    <property type="entry name" value="Ribosomal protein S5 domain 2-like"/>
    <property type="match status" value="1"/>
</dbReference>
<dbReference type="Gene3D" id="3.30.230.10">
    <property type="match status" value="1"/>
</dbReference>
<keyword evidence="6" id="KW-1185">Reference proteome</keyword>
<dbReference type="InterPro" id="IPR008269">
    <property type="entry name" value="Lon_proteolytic"/>
</dbReference>
<evidence type="ECO:0000259" key="4">
    <source>
        <dbReference type="PROSITE" id="PS51786"/>
    </source>
</evidence>
<dbReference type="PROSITE" id="PS51786">
    <property type="entry name" value="LON_PROTEOLYTIC"/>
    <property type="match status" value="1"/>
</dbReference>
<reference evidence="6" key="1">
    <citation type="journal article" date="2019" name="Int. J. Syst. Evol. Microbiol.">
        <title>The Global Catalogue of Microorganisms (GCM) 10K type strain sequencing project: providing services to taxonomists for standard genome sequencing and annotation.</title>
        <authorList>
            <consortium name="The Broad Institute Genomics Platform"/>
            <consortium name="The Broad Institute Genome Sequencing Center for Infectious Disease"/>
            <person name="Wu L."/>
            <person name="Ma J."/>
        </authorList>
    </citation>
    <scope>NUCLEOTIDE SEQUENCE [LARGE SCALE GENOMIC DNA]</scope>
    <source>
        <strain evidence="6">CGMCC 1.15790</strain>
    </source>
</reference>
<evidence type="ECO:0000256" key="1">
    <source>
        <dbReference type="ARBA" id="ARBA00022670"/>
    </source>
</evidence>
<dbReference type="InterPro" id="IPR020568">
    <property type="entry name" value="Ribosomal_Su5_D2-typ_SF"/>
</dbReference>
<keyword evidence="2" id="KW-0378">Hydrolase</keyword>
<dbReference type="SUPFAM" id="SSF52540">
    <property type="entry name" value="P-loop containing nucleoside triphosphate hydrolases"/>
    <property type="match status" value="1"/>
</dbReference>
<dbReference type="InterPro" id="IPR014721">
    <property type="entry name" value="Ribsml_uS5_D2-typ_fold_subgr"/>
</dbReference>
<dbReference type="EC" id="3.4.21.53" evidence="2"/>
<evidence type="ECO:0000256" key="2">
    <source>
        <dbReference type="PROSITE-ProRule" id="PRU01122"/>
    </source>
</evidence>
<dbReference type="Proteomes" id="UP001596143">
    <property type="component" value="Unassembled WGS sequence"/>
</dbReference>
<dbReference type="EMBL" id="JBHSPF010000012">
    <property type="protein sequence ID" value="MFC5627728.1"/>
    <property type="molecule type" value="Genomic_DNA"/>
</dbReference>
<protein>
    <recommendedName>
        <fullName evidence="2">endopeptidase La</fullName>
        <ecNumber evidence="2">3.4.21.53</ecNumber>
    </recommendedName>
</protein>
<dbReference type="Gene3D" id="1.10.8.60">
    <property type="match status" value="1"/>
</dbReference>
<dbReference type="Gene3D" id="3.40.50.300">
    <property type="entry name" value="P-loop containing nucleotide triphosphate hydrolases"/>
    <property type="match status" value="2"/>
</dbReference>
<dbReference type="PRINTS" id="PR00830">
    <property type="entry name" value="ENDOLAPTASE"/>
</dbReference>
<dbReference type="InterPro" id="IPR027417">
    <property type="entry name" value="P-loop_NTPase"/>
</dbReference>
<comment type="caution">
    <text evidence="5">The sequence shown here is derived from an EMBL/GenBank/DDBJ whole genome shotgun (WGS) entry which is preliminary data.</text>
</comment>
<evidence type="ECO:0000256" key="3">
    <source>
        <dbReference type="SAM" id="Coils"/>
    </source>
</evidence>
<dbReference type="Pfam" id="PF20436">
    <property type="entry name" value="LonB_AAA-LID"/>
    <property type="match status" value="1"/>
</dbReference>
<name>A0ABW0U445_9BACI</name>
<feature type="active site" evidence="2">
    <location>
        <position position="662"/>
    </location>
</feature>
<dbReference type="InterPro" id="IPR027065">
    <property type="entry name" value="Lon_Prtase"/>
</dbReference>
<dbReference type="InterPro" id="IPR046844">
    <property type="entry name" value="Lon-like_helical"/>
</dbReference>
<sequence length="812" mass="92210">MNDNQLQKKARLSYTQLKKTIDPSSFPFETTSEISTLDGIIGQQRGSQAMKFGLNVKKKGYNIYVAGITGTGKTSFTNSIVKEFAKKDTTLYDWCYVYNFQDKYKPKMLKLPAGFGKQLQEDMDEFVQNLKTDLPRAFNEENYQKERASIIRSSQEKSNNIFKELNDIAKQYGFMIRQSGSGFITIPVLHGKPLSEEEYNQLDETQLEKLEEKSALLQEKVLEFTNKLRSLEKDLTKTIESLDQKIALSVVDFHLGELEEKYQHCNGVLDYFEEAKQDILHHLEDFLEDKKDSNNPFQQMLGRNHGNDVTHKYQVNLFVDNSQTKGAPVVTADNPTYYNLIGKVEYENKMGVMSTDFTKIKPGYLHQANGGYLIIQVKDILTNHYAWDALKRALQNKNIQIENIGEQLGLVSTTSLSPDPIPLKVKVILIGSPAIYQLLYHYDEDFKKLFKIKADFDVEMDNNEENLYKLARFIQTKCEEDGLRPFDKEAVAKIAEYSIRLSDHQNKLSTRFNQQVEIIYEADTWAALMEDDIVQAKHVKKAIEEKKYRSNLYEEKLQESMEDGDILIDTKGEKIGQVNGLAVYQLGQYQFGKPSRITASTYVGQKGIVNIERESKMSGNIHNKGVYILGGYLGNTFAQKRPLALTAHLAFEQSYSGVDGDSASSTELYALLSSLAEVPIKQGLAVTGSVNQKGEIQPIGGVNEKIEGFFDVCKKEGLTGEQGVLIPHQNVKNLMLKDEVIEAVKNNQFHIYQVKTIEEGIELLTGMRAGKRKEDGEFEENTLYRKVSDKLKAFIAHAEKKKTEKENDDASS</sequence>
<dbReference type="Pfam" id="PF05362">
    <property type="entry name" value="Lon_C"/>
    <property type="match status" value="1"/>
</dbReference>
<proteinExistence type="inferred from homology"/>
<gene>
    <name evidence="5" type="ORF">ACFPTR_02285</name>
</gene>
<feature type="active site" evidence="2">
    <location>
        <position position="705"/>
    </location>
</feature>
<dbReference type="InterPro" id="IPR046843">
    <property type="entry name" value="LonB_AAA-LID"/>
</dbReference>
<comment type="similarity">
    <text evidence="2">Belongs to the peptidase S16 family.</text>
</comment>
<feature type="domain" description="Lon proteolytic" evidence="4">
    <location>
        <begin position="572"/>
        <end position="767"/>
    </location>
</feature>
<feature type="coiled-coil region" evidence="3">
    <location>
        <begin position="200"/>
        <end position="234"/>
    </location>
</feature>